<reference evidence="1 2" key="1">
    <citation type="journal article" date="2019" name="Int. J. Syst. Evol. Microbiol.">
        <title>The Global Catalogue of Microorganisms (GCM) 10K type strain sequencing project: providing services to taxonomists for standard genome sequencing and annotation.</title>
        <authorList>
            <consortium name="The Broad Institute Genomics Platform"/>
            <consortium name="The Broad Institute Genome Sequencing Center for Infectious Disease"/>
            <person name="Wu L."/>
            <person name="Ma J."/>
        </authorList>
    </citation>
    <scope>NUCLEOTIDE SEQUENCE [LARGE SCALE GENOMIC DNA]</scope>
    <source>
        <strain evidence="1 2">JCM 4505</strain>
    </source>
</reference>
<gene>
    <name evidence="1" type="ORF">GCM10010302_42470</name>
</gene>
<dbReference type="RefSeq" id="WP_344161777.1">
    <property type="nucleotide sequence ID" value="NZ_BAAABV010000021.1"/>
</dbReference>
<sequence>MSEYDWSAEVANSEAVRDVLGSPPPPLTDYHLDSVLIDERETSVTLRFSAFGIPAGAADLWQARGHNAVEFVLVCVGVKNFEVDGWSGWPTTVAALGGRTVVLAGQDKHVSFETDEIRALPPVGRLWSQAE</sequence>
<evidence type="ECO:0000313" key="1">
    <source>
        <dbReference type="EMBL" id="GAA0299409.1"/>
    </source>
</evidence>
<name>A0ABN0VGZ5_9ACTN</name>
<dbReference type="Proteomes" id="UP001501867">
    <property type="component" value="Unassembled WGS sequence"/>
</dbReference>
<comment type="caution">
    <text evidence="1">The sequence shown here is derived from an EMBL/GenBank/DDBJ whole genome shotgun (WGS) entry which is preliminary data.</text>
</comment>
<evidence type="ECO:0008006" key="3">
    <source>
        <dbReference type="Google" id="ProtNLM"/>
    </source>
</evidence>
<dbReference type="InterPro" id="IPR028957">
    <property type="entry name" value="Imm50"/>
</dbReference>
<proteinExistence type="predicted"/>
<keyword evidence="2" id="KW-1185">Reference proteome</keyword>
<organism evidence="1 2">
    <name type="scientific">Streptomyces polychromogenes</name>
    <dbReference type="NCBI Taxonomy" id="67342"/>
    <lineage>
        <taxon>Bacteria</taxon>
        <taxon>Bacillati</taxon>
        <taxon>Actinomycetota</taxon>
        <taxon>Actinomycetes</taxon>
        <taxon>Kitasatosporales</taxon>
        <taxon>Streptomycetaceae</taxon>
        <taxon>Streptomyces</taxon>
    </lineage>
</organism>
<evidence type="ECO:0000313" key="2">
    <source>
        <dbReference type="Proteomes" id="UP001501867"/>
    </source>
</evidence>
<protein>
    <recommendedName>
        <fullName evidence="3">Immunity protein 50 of polymorphic toxin system</fullName>
    </recommendedName>
</protein>
<accession>A0ABN0VGZ5</accession>
<dbReference type="EMBL" id="BAAABV010000021">
    <property type="protein sequence ID" value="GAA0299409.1"/>
    <property type="molecule type" value="Genomic_DNA"/>
</dbReference>
<dbReference type="Pfam" id="PF15594">
    <property type="entry name" value="Imm50"/>
    <property type="match status" value="1"/>
</dbReference>